<dbReference type="OrthoDB" id="126297at2759"/>
<dbReference type="AlphaFoldDB" id="A0A225VF28"/>
<dbReference type="InterPro" id="IPR051320">
    <property type="entry name" value="Viral_Replic_Matur_Polypro"/>
</dbReference>
<evidence type="ECO:0000313" key="2">
    <source>
        <dbReference type="Proteomes" id="UP000198211"/>
    </source>
</evidence>
<accession>A0A225VF28</accession>
<dbReference type="Proteomes" id="UP000198211">
    <property type="component" value="Unassembled WGS sequence"/>
</dbReference>
<dbReference type="PANTHER" id="PTHR33064:SF37">
    <property type="entry name" value="RIBONUCLEASE H"/>
    <property type="match status" value="1"/>
</dbReference>
<evidence type="ECO:0000313" key="1">
    <source>
        <dbReference type="EMBL" id="OWZ03397.1"/>
    </source>
</evidence>
<comment type="caution">
    <text evidence="1">The sequence shown here is derived from an EMBL/GenBank/DDBJ whole genome shotgun (WGS) entry which is preliminary data.</text>
</comment>
<name>A0A225VF28_9STRA</name>
<dbReference type="InterPro" id="IPR043502">
    <property type="entry name" value="DNA/RNA_pol_sf"/>
</dbReference>
<proteinExistence type="predicted"/>
<reference evidence="2" key="1">
    <citation type="submission" date="2017-03" db="EMBL/GenBank/DDBJ databases">
        <title>Phytopthora megakarya and P. palmivora, two closely related causual agents of cacao black pod achieved similar genome size and gene model numbers by different mechanisms.</title>
        <authorList>
            <person name="Ali S."/>
            <person name="Shao J."/>
            <person name="Larry D.J."/>
            <person name="Kronmiller B."/>
            <person name="Shen D."/>
            <person name="Strem M.D."/>
            <person name="Melnick R.L."/>
            <person name="Guiltinan M.J."/>
            <person name="Tyler B.M."/>
            <person name="Meinhardt L.W."/>
            <person name="Bailey B.A."/>
        </authorList>
    </citation>
    <scope>NUCLEOTIDE SEQUENCE [LARGE SCALE GENOMIC DNA]</scope>
    <source>
        <strain evidence="2">zdho120</strain>
    </source>
</reference>
<keyword evidence="2" id="KW-1185">Reference proteome</keyword>
<sequence length="145" mass="16738">MASSRQTVYRKELWIQLYIFKARYRLSWPANSTLCALEEFVQTLGAFFELVASANFKLNMVKSSLFEREILWCGRLISSEGVRPDPARVSALIELPLPESVADLQYFVCATNWLHDSLPDYTRVVVPLQDKLNTERVQIGRRNPQ</sequence>
<evidence type="ECO:0008006" key="3">
    <source>
        <dbReference type="Google" id="ProtNLM"/>
    </source>
</evidence>
<protein>
    <recommendedName>
        <fullName evidence="3">Reverse transcriptase</fullName>
    </recommendedName>
</protein>
<dbReference type="SUPFAM" id="SSF56672">
    <property type="entry name" value="DNA/RNA polymerases"/>
    <property type="match status" value="1"/>
</dbReference>
<dbReference type="PANTHER" id="PTHR33064">
    <property type="entry name" value="POL PROTEIN"/>
    <property type="match status" value="1"/>
</dbReference>
<gene>
    <name evidence="1" type="ORF">PHMEG_00024882</name>
</gene>
<dbReference type="EMBL" id="NBNE01005548">
    <property type="protein sequence ID" value="OWZ03397.1"/>
    <property type="molecule type" value="Genomic_DNA"/>
</dbReference>
<organism evidence="1 2">
    <name type="scientific">Phytophthora megakarya</name>
    <dbReference type="NCBI Taxonomy" id="4795"/>
    <lineage>
        <taxon>Eukaryota</taxon>
        <taxon>Sar</taxon>
        <taxon>Stramenopiles</taxon>
        <taxon>Oomycota</taxon>
        <taxon>Peronosporomycetes</taxon>
        <taxon>Peronosporales</taxon>
        <taxon>Peronosporaceae</taxon>
        <taxon>Phytophthora</taxon>
    </lineage>
</organism>